<dbReference type="InterPro" id="IPR009057">
    <property type="entry name" value="Homeodomain-like_sf"/>
</dbReference>
<evidence type="ECO:0000256" key="3">
    <source>
        <dbReference type="ARBA" id="ARBA00023163"/>
    </source>
</evidence>
<name>A0A009HL15_ACIB9</name>
<dbReference type="GeneID" id="92892171"/>
<sequence length="254" mass="30056">MKNEDQQFSLLESIEVHEFLYEKEDIVRPHASLWGDFNFSLNGILEIQVEEQIYLSPPSYGLWIPPQTVHQSTHIDHEIHYICIRLHPRLCSILGDICRCFSIQPFFRTLVLQILEQQKQTEKPEYLEHLLQVLFDQLQQAPAYSHYLPQTRHPVLLPILEKLSDPLLFNLSLQQLLQNFSVSDRHLLRLSQQELQLSLSEWRNRAKIVYAIHQIRQGTPIKRLAYDLGYQHSSSFIEFFKRYTGQTPVQIRNN</sequence>
<dbReference type="SUPFAM" id="SSF51182">
    <property type="entry name" value="RmlC-like cupins"/>
    <property type="match status" value="1"/>
</dbReference>
<dbReference type="PROSITE" id="PS01124">
    <property type="entry name" value="HTH_ARAC_FAMILY_2"/>
    <property type="match status" value="1"/>
</dbReference>
<dbReference type="PANTHER" id="PTHR11019:SF190">
    <property type="entry name" value="ARAC-FAMILY REGULATORY PROTEIN"/>
    <property type="match status" value="1"/>
</dbReference>
<dbReference type="SUPFAM" id="SSF46689">
    <property type="entry name" value="Homeodomain-like"/>
    <property type="match status" value="1"/>
</dbReference>
<feature type="domain" description="HTH araC/xylS-type" evidence="4">
    <location>
        <begin position="153"/>
        <end position="254"/>
    </location>
</feature>
<dbReference type="PROSITE" id="PS00041">
    <property type="entry name" value="HTH_ARAC_FAMILY_1"/>
    <property type="match status" value="1"/>
</dbReference>
<dbReference type="AlphaFoldDB" id="A0A009HL15"/>
<dbReference type="SMART" id="SM00342">
    <property type="entry name" value="HTH_ARAC"/>
    <property type="match status" value="1"/>
</dbReference>
<evidence type="ECO:0000313" key="5">
    <source>
        <dbReference type="EMBL" id="EXB04842.1"/>
    </source>
</evidence>
<keyword evidence="1" id="KW-0805">Transcription regulation</keyword>
<dbReference type="InterPro" id="IPR018060">
    <property type="entry name" value="HTH_AraC"/>
</dbReference>
<dbReference type="Proteomes" id="UP000020595">
    <property type="component" value="Unassembled WGS sequence"/>
</dbReference>
<keyword evidence="3" id="KW-0804">Transcription</keyword>
<accession>A0A009HL15</accession>
<dbReference type="EMBL" id="JEWH01000038">
    <property type="protein sequence ID" value="EXB04842.1"/>
    <property type="molecule type" value="Genomic_DNA"/>
</dbReference>
<protein>
    <submittedName>
        <fullName evidence="5">Bacterial regulatory helix-turn-helix s, AraC family protein</fullName>
    </submittedName>
</protein>
<dbReference type="InterPro" id="IPR018062">
    <property type="entry name" value="HTH_AraC-typ_CS"/>
</dbReference>
<evidence type="ECO:0000259" key="4">
    <source>
        <dbReference type="PROSITE" id="PS01124"/>
    </source>
</evidence>
<proteinExistence type="predicted"/>
<keyword evidence="2" id="KW-0238">DNA-binding</keyword>
<dbReference type="GO" id="GO:0003700">
    <property type="term" value="F:DNA-binding transcription factor activity"/>
    <property type="evidence" value="ECO:0007669"/>
    <property type="project" value="InterPro"/>
</dbReference>
<dbReference type="PANTHER" id="PTHR11019">
    <property type="entry name" value="HTH-TYPE TRANSCRIPTIONAL REGULATOR NIMR"/>
    <property type="match status" value="1"/>
</dbReference>
<dbReference type="RefSeq" id="WP_000786954.1">
    <property type="nucleotide sequence ID" value="NZ_JEWH01000038.1"/>
</dbReference>
<comment type="caution">
    <text evidence="5">The sequence shown here is derived from an EMBL/GenBank/DDBJ whole genome shotgun (WGS) entry which is preliminary data.</text>
</comment>
<evidence type="ECO:0000313" key="6">
    <source>
        <dbReference type="Proteomes" id="UP000020595"/>
    </source>
</evidence>
<dbReference type="Pfam" id="PF12833">
    <property type="entry name" value="HTH_18"/>
    <property type="match status" value="1"/>
</dbReference>
<organism evidence="5 6">
    <name type="scientific">Acinetobacter baumannii (strain 1295743)</name>
    <dbReference type="NCBI Taxonomy" id="1310613"/>
    <lineage>
        <taxon>Bacteria</taxon>
        <taxon>Pseudomonadati</taxon>
        <taxon>Pseudomonadota</taxon>
        <taxon>Gammaproteobacteria</taxon>
        <taxon>Moraxellales</taxon>
        <taxon>Moraxellaceae</taxon>
        <taxon>Acinetobacter</taxon>
        <taxon>Acinetobacter calcoaceticus/baumannii complex</taxon>
    </lineage>
</organism>
<evidence type="ECO:0000256" key="2">
    <source>
        <dbReference type="ARBA" id="ARBA00023125"/>
    </source>
</evidence>
<reference evidence="5 6" key="1">
    <citation type="submission" date="2014-02" db="EMBL/GenBank/DDBJ databases">
        <title>Comparative genomics and transcriptomics to identify genetic mechanisms underlying the emergence of carbapenem resistant Acinetobacter baumannii (CRAb).</title>
        <authorList>
            <person name="Harris A.D."/>
            <person name="Johnson K.J."/>
            <person name="George J."/>
            <person name="Shefchek K."/>
            <person name="Daugherty S.C."/>
            <person name="Parankush S."/>
            <person name="Sadzewicz L."/>
            <person name="Tallon L."/>
            <person name="Sengamalay N."/>
            <person name="Hazen T.H."/>
            <person name="Rasko D.A."/>
        </authorList>
    </citation>
    <scope>NUCLEOTIDE SEQUENCE [LARGE SCALE GENOMIC DNA]</scope>
    <source>
        <strain evidence="5 6">1295743</strain>
    </source>
</reference>
<gene>
    <name evidence="5" type="ORF">J512_2763</name>
</gene>
<evidence type="ECO:0000256" key="1">
    <source>
        <dbReference type="ARBA" id="ARBA00023015"/>
    </source>
</evidence>
<dbReference type="Gene3D" id="1.10.10.60">
    <property type="entry name" value="Homeodomain-like"/>
    <property type="match status" value="1"/>
</dbReference>
<dbReference type="InterPro" id="IPR011051">
    <property type="entry name" value="RmlC_Cupin_sf"/>
</dbReference>
<dbReference type="GO" id="GO:0043565">
    <property type="term" value="F:sequence-specific DNA binding"/>
    <property type="evidence" value="ECO:0007669"/>
    <property type="project" value="InterPro"/>
</dbReference>
<dbReference type="PATRIC" id="fig|1310613.3.peg.2661"/>